<name>A0A916R165_9RHOB</name>
<evidence type="ECO:0000256" key="2">
    <source>
        <dbReference type="SAM" id="MobiDB-lite"/>
    </source>
</evidence>
<organism evidence="3 4">
    <name type="scientific">Neptunicoccus cionae</name>
    <dbReference type="NCBI Taxonomy" id="2035344"/>
    <lineage>
        <taxon>Bacteria</taxon>
        <taxon>Pseudomonadati</taxon>
        <taxon>Pseudomonadota</taxon>
        <taxon>Alphaproteobacteria</taxon>
        <taxon>Rhodobacterales</taxon>
        <taxon>Paracoccaceae</taxon>
        <taxon>Neptunicoccus</taxon>
    </lineage>
</organism>
<evidence type="ECO:0000313" key="4">
    <source>
        <dbReference type="Proteomes" id="UP000628017"/>
    </source>
</evidence>
<evidence type="ECO:0000313" key="3">
    <source>
        <dbReference type="EMBL" id="GGA23914.1"/>
    </source>
</evidence>
<evidence type="ECO:0000256" key="1">
    <source>
        <dbReference type="SAM" id="Coils"/>
    </source>
</evidence>
<feature type="region of interest" description="Disordered" evidence="2">
    <location>
        <begin position="474"/>
        <end position="498"/>
    </location>
</feature>
<dbReference type="EMBL" id="BMKA01000003">
    <property type="protein sequence ID" value="GGA23914.1"/>
    <property type="molecule type" value="Genomic_DNA"/>
</dbReference>
<dbReference type="Proteomes" id="UP000628017">
    <property type="component" value="Unassembled WGS sequence"/>
</dbReference>
<keyword evidence="1" id="KW-0175">Coiled coil</keyword>
<protein>
    <recommendedName>
        <fullName evidence="5">Bacteriophage tail tape measure N-terminal domain-containing protein</fullName>
    </recommendedName>
</protein>
<dbReference type="AlphaFoldDB" id="A0A916R165"/>
<feature type="coiled-coil region" evidence="1">
    <location>
        <begin position="390"/>
        <end position="419"/>
    </location>
</feature>
<evidence type="ECO:0008006" key="5">
    <source>
        <dbReference type="Google" id="ProtNLM"/>
    </source>
</evidence>
<accession>A0A916R165</accession>
<keyword evidence="4" id="KW-1185">Reference proteome</keyword>
<proteinExistence type="predicted"/>
<reference evidence="3" key="2">
    <citation type="submission" date="2020-09" db="EMBL/GenBank/DDBJ databases">
        <authorList>
            <person name="Sun Q."/>
            <person name="Zhou Y."/>
        </authorList>
    </citation>
    <scope>NUCLEOTIDE SEQUENCE</scope>
    <source>
        <strain evidence="3">CGMCC 1.15880</strain>
    </source>
</reference>
<reference evidence="3" key="1">
    <citation type="journal article" date="2014" name="Int. J. Syst. Evol. Microbiol.">
        <title>Complete genome sequence of Corynebacterium casei LMG S-19264T (=DSM 44701T), isolated from a smear-ripened cheese.</title>
        <authorList>
            <consortium name="US DOE Joint Genome Institute (JGI-PGF)"/>
            <person name="Walter F."/>
            <person name="Albersmeier A."/>
            <person name="Kalinowski J."/>
            <person name="Ruckert C."/>
        </authorList>
    </citation>
    <scope>NUCLEOTIDE SEQUENCE</scope>
    <source>
        <strain evidence="3">CGMCC 1.15880</strain>
    </source>
</reference>
<sequence length="735" mass="75063">MANQNIGKLGVSIGADTSDLARGIGRAKALMGSLSRAAKVSGVAAGAAFAAASAGMVAMTKGGLSAVDAQAKMARSVDGTIDGLRALQIAGSDAGVAVGEMNGAVQMMGKRLAEAATKGTGPAAKALKMLGLDARTLMDMDVDARFGAIADRINDMGMSAQDAAGVMREFGVRSNEVSLALLQGSGAIRAARTEVQKYGLSMSGDMAAGVEAANDALSRVSFVFEGMRNQLAVGLAPVLRELAVNFQAASVAGGPLQAAVSTLVEAFGDLARAILDPAFIEAAAVFGTTIARGVAALSRGLVALIDHAELAGAAMIALGAAMAFFSGPIGLAVAAVAGGVFLLSTRLGENATAADEATTAEKELLAALETVDTANGDAVASGRELIATHISQARAAITAAQAEYELARAETDRAVQQAKMRREAMPGNLFADDEVEQAEDDAALAAEVYSQMIADRQADLERLQKVMQGFEMSQYPARGTRPVGSDNGGGGGGDDPLGVSKLNTDLQKLIATIDPAASKAKQLAAAMQLLTKAKQEGVITDAEYILRAKQINEAFGETPKLAGAAAAGVKSVKDTLDDAGTAGGTLAEDLNGAFGNLINQIESGREALVGFGLEIVKILAVRGISKILGGDDWFSGSLIGNNALGTDNWRGGLSWVGERGPELVNLPMGAQVIPNNKIGSMGGGGMRFSYAPNIDARGASVQAVQELDQRMRADAAQFNGKVQQAVLKAQSGRKL</sequence>
<gene>
    <name evidence="3" type="ORF">GCM10011498_26060</name>
</gene>
<comment type="caution">
    <text evidence="3">The sequence shown here is derived from an EMBL/GenBank/DDBJ whole genome shotgun (WGS) entry which is preliminary data.</text>
</comment>
<dbReference type="RefSeq" id="WP_188676015.1">
    <property type="nucleotide sequence ID" value="NZ_BMKA01000003.1"/>
</dbReference>
<feature type="compositionally biased region" description="Gly residues" evidence="2">
    <location>
        <begin position="486"/>
        <end position="495"/>
    </location>
</feature>